<name>A0ABR4BD56_9LECA</name>
<evidence type="ECO:0000313" key="1">
    <source>
        <dbReference type="EMBL" id="KAL2055645.1"/>
    </source>
</evidence>
<organism evidence="1 2">
    <name type="scientific">Lepraria finkii</name>
    <dbReference type="NCBI Taxonomy" id="1340010"/>
    <lineage>
        <taxon>Eukaryota</taxon>
        <taxon>Fungi</taxon>
        <taxon>Dikarya</taxon>
        <taxon>Ascomycota</taxon>
        <taxon>Pezizomycotina</taxon>
        <taxon>Lecanoromycetes</taxon>
        <taxon>OSLEUM clade</taxon>
        <taxon>Lecanoromycetidae</taxon>
        <taxon>Lecanorales</taxon>
        <taxon>Lecanorineae</taxon>
        <taxon>Stereocaulaceae</taxon>
        <taxon>Lepraria</taxon>
    </lineage>
</organism>
<accession>A0ABR4BD56</accession>
<evidence type="ECO:0008006" key="3">
    <source>
        <dbReference type="Google" id="ProtNLM"/>
    </source>
</evidence>
<keyword evidence="2" id="KW-1185">Reference proteome</keyword>
<dbReference type="EMBL" id="JBHFEH010000010">
    <property type="protein sequence ID" value="KAL2055645.1"/>
    <property type="molecule type" value="Genomic_DNA"/>
</dbReference>
<gene>
    <name evidence="1" type="ORF">ABVK25_003887</name>
</gene>
<evidence type="ECO:0000313" key="2">
    <source>
        <dbReference type="Proteomes" id="UP001590951"/>
    </source>
</evidence>
<sequence length="222" mass="26750">MTSPGLMSGPILGWPQSWYDTNRSIPCPARHCSQVFDTRMQWTQRFKHFEDQWGQREEVPETHTDHQILLLFMEQEACPYCDWAISSSKEDIRFLFDHEQREHGTSDTTDIDGFVRLVRRQALGQLGLQAQELVFWRFLQKLKVHKDFGLISRFFHYAEDEVPIDLANTLLFNRPHRQYMYYPVPPDDFLMHLVPSNNQREMEFHWPEIWNDLREMYRNGWL</sequence>
<proteinExistence type="predicted"/>
<dbReference type="Proteomes" id="UP001590951">
    <property type="component" value="Unassembled WGS sequence"/>
</dbReference>
<comment type="caution">
    <text evidence="1">The sequence shown here is derived from an EMBL/GenBank/DDBJ whole genome shotgun (WGS) entry which is preliminary data.</text>
</comment>
<reference evidence="1 2" key="1">
    <citation type="submission" date="2024-09" db="EMBL/GenBank/DDBJ databases">
        <title>Rethinking Asexuality: The Enigmatic Case of Functional Sexual Genes in Lepraria (Stereocaulaceae).</title>
        <authorList>
            <person name="Doellman M."/>
            <person name="Sun Y."/>
            <person name="Barcenas-Pena A."/>
            <person name="Lumbsch H.T."/>
            <person name="Grewe F."/>
        </authorList>
    </citation>
    <scope>NUCLEOTIDE SEQUENCE [LARGE SCALE GENOMIC DNA]</scope>
    <source>
        <strain evidence="1 2">Grewe 0041</strain>
    </source>
</reference>
<protein>
    <recommendedName>
        <fullName evidence="3">C2H2-type domain-containing protein</fullName>
    </recommendedName>
</protein>